<evidence type="ECO:0000313" key="2">
    <source>
        <dbReference type="Proteomes" id="UP000078343"/>
    </source>
</evidence>
<keyword evidence="2" id="KW-1185">Reference proteome</keyword>
<protein>
    <submittedName>
        <fullName evidence="1">Uncharacterized protein</fullName>
    </submittedName>
</protein>
<evidence type="ECO:0000313" key="1">
    <source>
        <dbReference type="EMBL" id="OAP54105.1"/>
    </source>
</evidence>
<dbReference type="RefSeq" id="XP_018687472.1">
    <property type="nucleotide sequence ID" value="XM_018843145.1"/>
</dbReference>
<name>A0A178Z4U4_9EURO</name>
<dbReference type="EMBL" id="LVYI01000015">
    <property type="protein sequence ID" value="OAP54105.1"/>
    <property type="molecule type" value="Genomic_DNA"/>
</dbReference>
<accession>A0A178Z4U4</accession>
<dbReference type="GeneID" id="30015808"/>
<organism evidence="1 2">
    <name type="scientific">Fonsecaea erecta</name>
    <dbReference type="NCBI Taxonomy" id="1367422"/>
    <lineage>
        <taxon>Eukaryota</taxon>
        <taxon>Fungi</taxon>
        <taxon>Dikarya</taxon>
        <taxon>Ascomycota</taxon>
        <taxon>Pezizomycotina</taxon>
        <taxon>Eurotiomycetes</taxon>
        <taxon>Chaetothyriomycetidae</taxon>
        <taxon>Chaetothyriales</taxon>
        <taxon>Herpotrichiellaceae</taxon>
        <taxon>Fonsecaea</taxon>
    </lineage>
</organism>
<gene>
    <name evidence="1" type="ORF">AYL99_11640</name>
</gene>
<sequence>MPWEIRAQIFAVCFEKRYSLGLLYANKQHYAHLRPLLYELLIVSFKIEPSEIGTWAWSPELLLLVIAESSHFECYKDIDRIPVDQFRKIEILIDAPNPDNPGELVSAWKQVTALITALLPRWKTEDDADPKTEADIEIPKGRKTGNLPPIIIKFQEEGEKKWSRFHPDIGRRIWNQSVPSYVHWDEDTGAAPIKLDGLHSDVEIIMTAFLRVRGAASITFELPGDVEDSPQGGNSPVADLVEKVKRLSKRRTPFGLYIDPGCPLDDKAILRYENGFHLWLDHLLDDLKGSRADELRFGRFQFWCSEYDYLMGQRFHNSALSVSLLDFIRSQYYDRCVARSVYARKASILLDTSDDPDDYPCNEIWEQFFRDSLIERKSENSLWTDNVHNFVPIPVHLLLPERRECTTYTQWSAAVTDFSDQRCKKCEEKLGPVNNDFLVERYKNEQTRLCWYLDDTWEWDSMYQR</sequence>
<dbReference type="Proteomes" id="UP000078343">
    <property type="component" value="Unassembled WGS sequence"/>
</dbReference>
<reference evidence="1 2" key="1">
    <citation type="submission" date="2016-04" db="EMBL/GenBank/DDBJ databases">
        <title>Draft genome of Fonsecaea erecta CBS 125763.</title>
        <authorList>
            <person name="Weiss V.A."/>
            <person name="Vicente V.A."/>
            <person name="Raittz R.T."/>
            <person name="Moreno L.F."/>
            <person name="De Souza E.M."/>
            <person name="Pedrosa F.O."/>
            <person name="Steffens M.B."/>
            <person name="Faoro H."/>
            <person name="Tadra-Sfeir M.Z."/>
            <person name="Najafzadeh M.J."/>
            <person name="Felipe M.S."/>
            <person name="Teixeira M."/>
            <person name="Sun J."/>
            <person name="Xi L."/>
            <person name="Gomes R."/>
            <person name="De Azevedo C.M."/>
            <person name="Salgado C.G."/>
            <person name="Da Silva M.B."/>
            <person name="Nascimento M.F."/>
            <person name="Queiroz-Telles F."/>
            <person name="Attili D.S."/>
            <person name="Gorbushina A."/>
        </authorList>
    </citation>
    <scope>NUCLEOTIDE SEQUENCE [LARGE SCALE GENOMIC DNA]</scope>
    <source>
        <strain evidence="1 2">CBS 125763</strain>
    </source>
</reference>
<proteinExistence type="predicted"/>
<dbReference type="OrthoDB" id="3940621at2759"/>
<dbReference type="STRING" id="1367422.A0A178Z4U4"/>
<dbReference type="AlphaFoldDB" id="A0A178Z4U4"/>
<comment type="caution">
    <text evidence="1">The sequence shown here is derived from an EMBL/GenBank/DDBJ whole genome shotgun (WGS) entry which is preliminary data.</text>
</comment>